<feature type="compositionally biased region" description="Low complexity" evidence="1">
    <location>
        <begin position="117"/>
        <end position="132"/>
    </location>
</feature>
<dbReference type="KEGG" id="llu:AKJ09_05776"/>
<keyword evidence="4" id="KW-1185">Reference proteome</keyword>
<dbReference type="STRING" id="1391654.AKJ09_05776"/>
<evidence type="ECO:0000313" key="3">
    <source>
        <dbReference type="EMBL" id="AKU99112.1"/>
    </source>
</evidence>
<gene>
    <name evidence="3" type="ORF">AKJ09_05776</name>
</gene>
<name>A0A0K1Q038_9BACT</name>
<accession>A0A0K1Q038</accession>
<organism evidence="3 4">
    <name type="scientific">Labilithrix luteola</name>
    <dbReference type="NCBI Taxonomy" id="1391654"/>
    <lineage>
        <taxon>Bacteria</taxon>
        <taxon>Pseudomonadati</taxon>
        <taxon>Myxococcota</taxon>
        <taxon>Polyangia</taxon>
        <taxon>Polyangiales</taxon>
        <taxon>Labilitrichaceae</taxon>
        <taxon>Labilithrix</taxon>
    </lineage>
</organism>
<feature type="chain" id="PRO_5005466347" evidence="2">
    <location>
        <begin position="23"/>
        <end position="346"/>
    </location>
</feature>
<feature type="signal peptide" evidence="2">
    <location>
        <begin position="1"/>
        <end position="22"/>
    </location>
</feature>
<dbReference type="OrthoDB" id="5503788at2"/>
<evidence type="ECO:0000313" key="4">
    <source>
        <dbReference type="Proteomes" id="UP000064967"/>
    </source>
</evidence>
<evidence type="ECO:0000256" key="1">
    <source>
        <dbReference type="SAM" id="MobiDB-lite"/>
    </source>
</evidence>
<dbReference type="RefSeq" id="WP_146650396.1">
    <property type="nucleotide sequence ID" value="NZ_CP012333.1"/>
</dbReference>
<evidence type="ECO:0000256" key="2">
    <source>
        <dbReference type="SAM" id="SignalP"/>
    </source>
</evidence>
<feature type="region of interest" description="Disordered" evidence="1">
    <location>
        <begin position="117"/>
        <end position="169"/>
    </location>
</feature>
<protein>
    <submittedName>
        <fullName evidence="3">Uncharacterized protein</fullName>
    </submittedName>
</protein>
<dbReference type="EMBL" id="CP012333">
    <property type="protein sequence ID" value="AKU99112.1"/>
    <property type="molecule type" value="Genomic_DNA"/>
</dbReference>
<reference evidence="3 4" key="1">
    <citation type="submission" date="2015-08" db="EMBL/GenBank/DDBJ databases">
        <authorList>
            <person name="Babu N.S."/>
            <person name="Beckwith C.J."/>
            <person name="Beseler K.G."/>
            <person name="Brison A."/>
            <person name="Carone J.V."/>
            <person name="Caskin T.P."/>
            <person name="Diamond M."/>
            <person name="Durham M.E."/>
            <person name="Foxe J.M."/>
            <person name="Go M."/>
            <person name="Henderson B.A."/>
            <person name="Jones I.B."/>
            <person name="McGettigan J.A."/>
            <person name="Micheletti S.J."/>
            <person name="Nasrallah M.E."/>
            <person name="Ortiz D."/>
            <person name="Piller C.R."/>
            <person name="Privatt S.R."/>
            <person name="Schneider S.L."/>
            <person name="Sharp S."/>
            <person name="Smith T.C."/>
            <person name="Stanton J.D."/>
            <person name="Ullery H.E."/>
            <person name="Wilson R.J."/>
            <person name="Serrano M.G."/>
            <person name="Buck G."/>
            <person name="Lee V."/>
            <person name="Wang Y."/>
            <person name="Carvalho R."/>
            <person name="Voegtly L."/>
            <person name="Shi R."/>
            <person name="Duckworth R."/>
            <person name="Johnson A."/>
            <person name="Loviza R."/>
            <person name="Walstead R."/>
            <person name="Shah Z."/>
            <person name="Kiflezghi M."/>
            <person name="Wade K."/>
            <person name="Ball S.L."/>
            <person name="Bradley K.W."/>
            <person name="Asai D.J."/>
            <person name="Bowman C.A."/>
            <person name="Russell D.A."/>
            <person name="Pope W.H."/>
            <person name="Jacobs-Sera D."/>
            <person name="Hendrix R.W."/>
            <person name="Hatfull G.F."/>
        </authorList>
    </citation>
    <scope>NUCLEOTIDE SEQUENCE [LARGE SCALE GENOMIC DNA]</scope>
    <source>
        <strain evidence="3 4">DSM 27648</strain>
    </source>
</reference>
<keyword evidence="2" id="KW-0732">Signal</keyword>
<dbReference type="AlphaFoldDB" id="A0A0K1Q038"/>
<sequence length="346" mass="35846">MRKTVAAFAILVGTCTTRSANAELPLALDWNAPKECPQSSYVVRRVEQILRGMTSEGVGVVATAKIVRPHVGRRYELSLTVRSGDFEETKMVSASSCAGLAEAAAVVIALAIRSTEGSSESEVPPSAESAPTLSPPAGPTTSEPPPPSVPSPVAPAPSLGTSKGEATPEARLGPSLATFAFDLGGSVVSGVLPHAAPGLDVAVVLRVAGLRAGALGTFSLRQTPTYGETARASFDMIDAGAFAAYLLPVGVFALGPASNLEATFVRVQGYGIRTPEASRSVWPTFVFGARAEARLTRWIGLFARADLVFPLGAPRFTLLTEGDSVALHEPAAFSPRLSLGIEIVVP</sequence>
<proteinExistence type="predicted"/>
<dbReference type="Proteomes" id="UP000064967">
    <property type="component" value="Chromosome"/>
</dbReference>
<feature type="compositionally biased region" description="Pro residues" evidence="1">
    <location>
        <begin position="133"/>
        <end position="155"/>
    </location>
</feature>